<evidence type="ECO:0000256" key="1">
    <source>
        <dbReference type="SAM" id="SignalP"/>
    </source>
</evidence>
<feature type="domain" description="Glucose/Sorbosone dehydrogenase" evidence="2">
    <location>
        <begin position="38"/>
        <end position="330"/>
    </location>
</feature>
<evidence type="ECO:0000259" key="2">
    <source>
        <dbReference type="Pfam" id="PF07995"/>
    </source>
</evidence>
<keyword evidence="1" id="KW-0732">Signal</keyword>
<dbReference type="InterPro" id="IPR011041">
    <property type="entry name" value="Quinoprot_gluc/sorb_DH_b-prop"/>
</dbReference>
<dbReference type="PANTHER" id="PTHR19328">
    <property type="entry name" value="HEDGEHOG-INTERACTING PROTEIN"/>
    <property type="match status" value="1"/>
</dbReference>
<proteinExistence type="predicted"/>
<accession>A0A495X6V2</accession>
<feature type="signal peptide" evidence="1">
    <location>
        <begin position="1"/>
        <end position="21"/>
    </location>
</feature>
<feature type="chain" id="PRO_5019870620" evidence="1">
    <location>
        <begin position="22"/>
        <end position="351"/>
    </location>
</feature>
<dbReference type="InterPro" id="IPR011042">
    <property type="entry name" value="6-blade_b-propeller_TolB-like"/>
</dbReference>
<dbReference type="PANTHER" id="PTHR19328:SF13">
    <property type="entry name" value="HIPL1 PROTEIN"/>
    <property type="match status" value="1"/>
</dbReference>
<reference evidence="3 4" key="1">
    <citation type="submission" date="2018-10" db="EMBL/GenBank/DDBJ databases">
        <title>Sequencing the genomes of 1000 actinobacteria strains.</title>
        <authorList>
            <person name="Klenk H.-P."/>
        </authorList>
    </citation>
    <scope>NUCLEOTIDE SEQUENCE [LARGE SCALE GENOMIC DNA]</scope>
    <source>
        <strain evidence="3 4">DSM 43911</strain>
    </source>
</reference>
<keyword evidence="4" id="KW-1185">Reference proteome</keyword>
<name>A0A495X6V2_9PSEU</name>
<evidence type="ECO:0000313" key="4">
    <source>
        <dbReference type="Proteomes" id="UP000272729"/>
    </source>
</evidence>
<dbReference type="Proteomes" id="UP000272729">
    <property type="component" value="Unassembled WGS sequence"/>
</dbReference>
<organism evidence="3 4">
    <name type="scientific">Saccharothrix variisporea</name>
    <dbReference type="NCBI Taxonomy" id="543527"/>
    <lineage>
        <taxon>Bacteria</taxon>
        <taxon>Bacillati</taxon>
        <taxon>Actinomycetota</taxon>
        <taxon>Actinomycetes</taxon>
        <taxon>Pseudonocardiales</taxon>
        <taxon>Pseudonocardiaceae</taxon>
        <taxon>Saccharothrix</taxon>
    </lineage>
</organism>
<evidence type="ECO:0000313" key="3">
    <source>
        <dbReference type="EMBL" id="RKT68393.1"/>
    </source>
</evidence>
<dbReference type="SUPFAM" id="SSF50952">
    <property type="entry name" value="Soluble quinoprotein glucose dehydrogenase"/>
    <property type="match status" value="1"/>
</dbReference>
<sequence length="351" mass="37140">MRTVAAVCTAIVLVTAATAHAAGTPEPGPVTTVLGATDIPWGLAFLPDGSALVTERETSSVYRLTGSGTRTDLGKVPGTQVTGGEGGVLGLEVSPTFATDRHVFVYHTASSGNQVVRATLAGNTLTGWTTLLSGVPKNRYHNGGRLRFSPDGRYLFISTGDAQNGANAQDLGTNAGKVLRIHPDGSIPADNPFPGKAVWSYGHRNVQGLDFDSKGRLWASEFGASSQDEVNLIEKGGNYGWPACEGTSGSCAGTVPPKTTWPTSSASPSGLTIVDDHVFVATTVGRRVYRLRIDASANLVDQRTYFEGAYGRLRTVEVDRDGDIWLTTTTDRDGTPNNDRVLHVDVVYSTE</sequence>
<dbReference type="Gene3D" id="2.120.10.30">
    <property type="entry name" value="TolB, C-terminal domain"/>
    <property type="match status" value="1"/>
</dbReference>
<dbReference type="AlphaFoldDB" id="A0A495X6V2"/>
<dbReference type="RefSeq" id="WP_121219373.1">
    <property type="nucleotide sequence ID" value="NZ_JBIUBA010000004.1"/>
</dbReference>
<dbReference type="Pfam" id="PF07995">
    <property type="entry name" value="GSDH"/>
    <property type="match status" value="1"/>
</dbReference>
<protein>
    <submittedName>
        <fullName evidence="3">Glucose/arabinose dehydrogenase</fullName>
    </submittedName>
</protein>
<comment type="caution">
    <text evidence="3">The sequence shown here is derived from an EMBL/GenBank/DDBJ whole genome shotgun (WGS) entry which is preliminary data.</text>
</comment>
<dbReference type="EMBL" id="RBXR01000001">
    <property type="protein sequence ID" value="RKT68393.1"/>
    <property type="molecule type" value="Genomic_DNA"/>
</dbReference>
<gene>
    <name evidence="3" type="ORF">DFJ66_1577</name>
</gene>
<dbReference type="OrthoDB" id="9770043at2"/>
<dbReference type="InterPro" id="IPR012938">
    <property type="entry name" value="Glc/Sorbosone_DH"/>
</dbReference>